<keyword evidence="3" id="KW-1185">Reference proteome</keyword>
<sequence>MEAPVATSILSLRHGVSYALKGYCHCDTAGPLPKEGQGVSYALKGYCHCDTAGPCLRLDRRILCLKGRLRVLFYLTPPPPDMSAASTTAASTTAAATTAVSSTSTSGSAASSMWNSEGKWIGGIGGCTRRVKMRVAEMIRTRLFTADDFIELHGDSSMTLADLVAGRYMEWRQSHDKSVTQSSPVTVRHLKAQRKDAHGPLTECLKKKFLAGEKVEEGELPKFEVVKSCPQPLIIKDKGSSNILAIRLRIPANLVQVLKETTNKLPKHRAKNHQRGEYTVRHYALWADYSKHPYMSKDYLHDNEAGKGWVEANHALFQHLANELRFWDSNAYKAMFNLPWLNKLIEKGGYHVGQKGNTTRTDIPLQKVGGLWAGLAIYQDQRGSGTPHKDQEDTGEGYNCIVPFGNWHGGDLLLWEINKRIEVEEGYAVFFRGNYLTHNVFNITASQDGGSGRNVVDLFSHINLKRVDQARGRHGRKEVTRALGGTKRKRQSDEQNDK</sequence>
<reference evidence="2 3" key="1">
    <citation type="journal article" date="2018" name="Nat. Ecol. Evol.">
        <title>Pezizomycetes genomes reveal the molecular basis of ectomycorrhizal truffle lifestyle.</title>
        <authorList>
            <person name="Murat C."/>
            <person name="Payen T."/>
            <person name="Noel B."/>
            <person name="Kuo A."/>
            <person name="Morin E."/>
            <person name="Chen J."/>
            <person name="Kohler A."/>
            <person name="Krizsan K."/>
            <person name="Balestrini R."/>
            <person name="Da Silva C."/>
            <person name="Montanini B."/>
            <person name="Hainaut M."/>
            <person name="Levati E."/>
            <person name="Barry K.W."/>
            <person name="Belfiori B."/>
            <person name="Cichocki N."/>
            <person name="Clum A."/>
            <person name="Dockter R.B."/>
            <person name="Fauchery L."/>
            <person name="Guy J."/>
            <person name="Iotti M."/>
            <person name="Le Tacon F."/>
            <person name="Lindquist E.A."/>
            <person name="Lipzen A."/>
            <person name="Malagnac F."/>
            <person name="Mello A."/>
            <person name="Molinier V."/>
            <person name="Miyauchi S."/>
            <person name="Poulain J."/>
            <person name="Riccioni C."/>
            <person name="Rubini A."/>
            <person name="Sitrit Y."/>
            <person name="Splivallo R."/>
            <person name="Traeger S."/>
            <person name="Wang M."/>
            <person name="Zifcakova L."/>
            <person name="Wipf D."/>
            <person name="Zambonelli A."/>
            <person name="Paolocci F."/>
            <person name="Nowrousian M."/>
            <person name="Ottonello S."/>
            <person name="Baldrian P."/>
            <person name="Spatafora J.W."/>
            <person name="Henrissat B."/>
            <person name="Nagy L.G."/>
            <person name="Aury J.M."/>
            <person name="Wincker P."/>
            <person name="Grigoriev I.V."/>
            <person name="Bonfante P."/>
            <person name="Martin F.M."/>
        </authorList>
    </citation>
    <scope>NUCLEOTIDE SEQUENCE [LARGE SCALE GENOMIC DNA]</scope>
    <source>
        <strain evidence="2 3">ATCC MYA-4762</strain>
    </source>
</reference>
<dbReference type="AlphaFoldDB" id="A0A3N4LE47"/>
<accession>A0A3N4LE47</accession>
<gene>
    <name evidence="2" type="ORF">L211DRAFT_462817</name>
</gene>
<dbReference type="STRING" id="1051890.A0A3N4LE47"/>
<protein>
    <submittedName>
        <fullName evidence="2">Uncharacterized protein</fullName>
    </submittedName>
</protein>
<organism evidence="2 3">
    <name type="scientific">Terfezia boudieri ATCC MYA-4762</name>
    <dbReference type="NCBI Taxonomy" id="1051890"/>
    <lineage>
        <taxon>Eukaryota</taxon>
        <taxon>Fungi</taxon>
        <taxon>Dikarya</taxon>
        <taxon>Ascomycota</taxon>
        <taxon>Pezizomycotina</taxon>
        <taxon>Pezizomycetes</taxon>
        <taxon>Pezizales</taxon>
        <taxon>Pezizaceae</taxon>
        <taxon>Terfezia</taxon>
    </lineage>
</organism>
<dbReference type="Proteomes" id="UP000267821">
    <property type="component" value="Unassembled WGS sequence"/>
</dbReference>
<evidence type="ECO:0000256" key="1">
    <source>
        <dbReference type="SAM" id="MobiDB-lite"/>
    </source>
</evidence>
<dbReference type="OrthoDB" id="5423251at2759"/>
<evidence type="ECO:0000313" key="3">
    <source>
        <dbReference type="Proteomes" id="UP000267821"/>
    </source>
</evidence>
<name>A0A3N4LE47_9PEZI</name>
<dbReference type="EMBL" id="ML121565">
    <property type="protein sequence ID" value="RPB20976.1"/>
    <property type="molecule type" value="Genomic_DNA"/>
</dbReference>
<dbReference type="Gene3D" id="3.60.130.30">
    <property type="match status" value="1"/>
</dbReference>
<evidence type="ECO:0000313" key="2">
    <source>
        <dbReference type="EMBL" id="RPB20976.1"/>
    </source>
</evidence>
<proteinExistence type="predicted"/>
<dbReference type="InParanoid" id="A0A3N4LE47"/>
<feature type="region of interest" description="Disordered" evidence="1">
    <location>
        <begin position="470"/>
        <end position="498"/>
    </location>
</feature>